<name>A0A9P4I443_9PEZI</name>
<reference evidence="2" key="1">
    <citation type="journal article" date="2020" name="Stud. Mycol.">
        <title>101 Dothideomycetes genomes: a test case for predicting lifestyles and emergence of pathogens.</title>
        <authorList>
            <person name="Haridas S."/>
            <person name="Albert R."/>
            <person name="Binder M."/>
            <person name="Bloem J."/>
            <person name="Labutti K."/>
            <person name="Salamov A."/>
            <person name="Andreopoulos B."/>
            <person name="Baker S."/>
            <person name="Barry K."/>
            <person name="Bills G."/>
            <person name="Bluhm B."/>
            <person name="Cannon C."/>
            <person name="Castanera R."/>
            <person name="Culley D."/>
            <person name="Daum C."/>
            <person name="Ezra D."/>
            <person name="Gonzalez J."/>
            <person name="Henrissat B."/>
            <person name="Kuo A."/>
            <person name="Liang C."/>
            <person name="Lipzen A."/>
            <person name="Lutzoni F."/>
            <person name="Magnuson J."/>
            <person name="Mondo S."/>
            <person name="Nolan M."/>
            <person name="Ohm R."/>
            <person name="Pangilinan J."/>
            <person name="Park H.-J."/>
            <person name="Ramirez L."/>
            <person name="Alfaro M."/>
            <person name="Sun H."/>
            <person name="Tritt A."/>
            <person name="Yoshinaga Y."/>
            <person name="Zwiers L.-H."/>
            <person name="Turgeon B."/>
            <person name="Goodwin S."/>
            <person name="Spatafora J."/>
            <person name="Crous P."/>
            <person name="Grigoriev I."/>
        </authorList>
    </citation>
    <scope>NUCLEOTIDE SEQUENCE</scope>
    <source>
        <strain evidence="2">CBS 133067</strain>
    </source>
</reference>
<proteinExistence type="predicted"/>
<feature type="non-terminal residue" evidence="2">
    <location>
        <position position="278"/>
    </location>
</feature>
<keyword evidence="3" id="KW-1185">Reference proteome</keyword>
<organism evidence="2 3">
    <name type="scientific">Rhizodiscina lignyota</name>
    <dbReference type="NCBI Taxonomy" id="1504668"/>
    <lineage>
        <taxon>Eukaryota</taxon>
        <taxon>Fungi</taxon>
        <taxon>Dikarya</taxon>
        <taxon>Ascomycota</taxon>
        <taxon>Pezizomycotina</taxon>
        <taxon>Dothideomycetes</taxon>
        <taxon>Pleosporomycetidae</taxon>
        <taxon>Aulographales</taxon>
        <taxon>Rhizodiscinaceae</taxon>
        <taxon>Rhizodiscina</taxon>
    </lineage>
</organism>
<evidence type="ECO:0000313" key="2">
    <source>
        <dbReference type="EMBL" id="KAF2092633.1"/>
    </source>
</evidence>
<dbReference type="Pfam" id="PF06985">
    <property type="entry name" value="HET"/>
    <property type="match status" value="1"/>
</dbReference>
<feature type="non-terminal residue" evidence="2">
    <location>
        <position position="1"/>
    </location>
</feature>
<dbReference type="InterPro" id="IPR010730">
    <property type="entry name" value="HET"/>
</dbReference>
<protein>
    <submittedName>
        <fullName evidence="2">HET-domain-containing protein</fullName>
    </submittedName>
</protein>
<dbReference type="PANTHER" id="PTHR33112">
    <property type="entry name" value="DOMAIN PROTEIN, PUTATIVE-RELATED"/>
    <property type="match status" value="1"/>
</dbReference>
<sequence length="278" mass="31810">FEMARFWLNDCLENHVECPKPTPFLPARVIDVGPPDGSKDPCLFEESLHDDELPSSERRYIALSHCWGPPPWFRTTNDTLDERRSSISMSDLPPTFRDAVVVTRMLNVRYLWIDSLCIIQGNKEDWAKEAVRMCDYYQNALCTITSAHSPSSHGGLFVQRDDLPLYKRAWVLQEMILSSRALIYDPDAVRWECLSKYGSEPIAHLNQNLDVMDIIGDSIEQRASGWQHIVEDYMGRGLTNESDRLIAMAGVAEAMQKHTSDVYIAGLWKNLLPYGLTW</sequence>
<dbReference type="OrthoDB" id="5362512at2759"/>
<gene>
    <name evidence="2" type="ORF">NA57DRAFT_11503</name>
</gene>
<dbReference type="Proteomes" id="UP000799772">
    <property type="component" value="Unassembled WGS sequence"/>
</dbReference>
<dbReference type="EMBL" id="ML978144">
    <property type="protein sequence ID" value="KAF2092633.1"/>
    <property type="molecule type" value="Genomic_DNA"/>
</dbReference>
<feature type="domain" description="Heterokaryon incompatibility" evidence="1">
    <location>
        <begin position="60"/>
        <end position="159"/>
    </location>
</feature>
<accession>A0A9P4I443</accession>
<evidence type="ECO:0000259" key="1">
    <source>
        <dbReference type="Pfam" id="PF06985"/>
    </source>
</evidence>
<dbReference type="PANTHER" id="PTHR33112:SF16">
    <property type="entry name" value="HETEROKARYON INCOMPATIBILITY DOMAIN-CONTAINING PROTEIN"/>
    <property type="match status" value="1"/>
</dbReference>
<evidence type="ECO:0000313" key="3">
    <source>
        <dbReference type="Proteomes" id="UP000799772"/>
    </source>
</evidence>
<dbReference type="AlphaFoldDB" id="A0A9P4I443"/>
<comment type="caution">
    <text evidence="2">The sequence shown here is derived from an EMBL/GenBank/DDBJ whole genome shotgun (WGS) entry which is preliminary data.</text>
</comment>